<keyword evidence="2" id="KW-0805">Transcription regulation</keyword>
<keyword evidence="11" id="KW-1185">Reference proteome</keyword>
<dbReference type="InterPro" id="IPR006447">
    <property type="entry name" value="Myb_dom_plants"/>
</dbReference>
<dbReference type="InterPro" id="IPR017884">
    <property type="entry name" value="SANT_dom"/>
</dbReference>
<dbReference type="PANTHER" id="PTHR44191:SF4">
    <property type="entry name" value="OS01G0187900 PROTEIN"/>
    <property type="match status" value="1"/>
</dbReference>
<dbReference type="SUPFAM" id="SSF46689">
    <property type="entry name" value="Homeodomain-like"/>
    <property type="match status" value="1"/>
</dbReference>
<evidence type="ECO:0000259" key="9">
    <source>
        <dbReference type="PROSITE" id="PS51294"/>
    </source>
</evidence>
<dbReference type="GO" id="GO:0009723">
    <property type="term" value="P:response to ethylene"/>
    <property type="evidence" value="ECO:0007669"/>
    <property type="project" value="TreeGrafter"/>
</dbReference>
<dbReference type="InterPro" id="IPR001005">
    <property type="entry name" value="SANT/Myb"/>
</dbReference>
<feature type="domain" description="SANT" evidence="8">
    <location>
        <begin position="116"/>
        <end position="164"/>
    </location>
</feature>
<feature type="domain" description="HTH myb-type" evidence="9">
    <location>
        <begin position="108"/>
        <end position="164"/>
    </location>
</feature>
<dbReference type="PROSITE" id="PS50090">
    <property type="entry name" value="MYB_LIKE"/>
    <property type="match status" value="1"/>
</dbReference>
<feature type="region of interest" description="Disordered" evidence="6">
    <location>
        <begin position="1"/>
        <end position="23"/>
    </location>
</feature>
<dbReference type="CDD" id="cd00167">
    <property type="entry name" value="SANT"/>
    <property type="match status" value="1"/>
</dbReference>
<reference evidence="10" key="1">
    <citation type="submission" date="2022-07" db="EMBL/GenBank/DDBJ databases">
        <authorList>
            <person name="Macas J."/>
            <person name="Novak P."/>
            <person name="Neumann P."/>
        </authorList>
    </citation>
    <scope>NUCLEOTIDE SEQUENCE</scope>
</reference>
<evidence type="ECO:0000256" key="5">
    <source>
        <dbReference type="ARBA" id="ARBA00023242"/>
    </source>
</evidence>
<evidence type="ECO:0000259" key="8">
    <source>
        <dbReference type="PROSITE" id="PS51293"/>
    </source>
</evidence>
<name>A0A9P0YFW4_CUSEU</name>
<organism evidence="10 11">
    <name type="scientific">Cuscuta europaea</name>
    <name type="common">European dodder</name>
    <dbReference type="NCBI Taxonomy" id="41803"/>
    <lineage>
        <taxon>Eukaryota</taxon>
        <taxon>Viridiplantae</taxon>
        <taxon>Streptophyta</taxon>
        <taxon>Embryophyta</taxon>
        <taxon>Tracheophyta</taxon>
        <taxon>Spermatophyta</taxon>
        <taxon>Magnoliopsida</taxon>
        <taxon>eudicotyledons</taxon>
        <taxon>Gunneridae</taxon>
        <taxon>Pentapetalae</taxon>
        <taxon>asterids</taxon>
        <taxon>lamiids</taxon>
        <taxon>Solanales</taxon>
        <taxon>Convolvulaceae</taxon>
        <taxon>Cuscuteae</taxon>
        <taxon>Cuscuta</taxon>
        <taxon>Cuscuta subgen. Cuscuta</taxon>
    </lineage>
</organism>
<dbReference type="GO" id="GO:0005634">
    <property type="term" value="C:nucleus"/>
    <property type="evidence" value="ECO:0007669"/>
    <property type="project" value="UniProtKB-SubCell"/>
</dbReference>
<evidence type="ECO:0000256" key="6">
    <source>
        <dbReference type="SAM" id="MobiDB-lite"/>
    </source>
</evidence>
<feature type="region of interest" description="Disordered" evidence="6">
    <location>
        <begin position="315"/>
        <end position="338"/>
    </location>
</feature>
<dbReference type="NCBIfam" id="TIGR01557">
    <property type="entry name" value="myb_SHAQKYF"/>
    <property type="match status" value="1"/>
</dbReference>
<feature type="compositionally biased region" description="Polar residues" evidence="6">
    <location>
        <begin position="7"/>
        <end position="17"/>
    </location>
</feature>
<dbReference type="PROSITE" id="PS51294">
    <property type="entry name" value="HTH_MYB"/>
    <property type="match status" value="1"/>
</dbReference>
<keyword evidence="5" id="KW-0539">Nucleus</keyword>
<dbReference type="GO" id="GO:0006355">
    <property type="term" value="P:regulation of DNA-templated transcription"/>
    <property type="evidence" value="ECO:0007669"/>
    <property type="project" value="UniProtKB-ARBA"/>
</dbReference>
<dbReference type="InterPro" id="IPR009057">
    <property type="entry name" value="Homeodomain-like_sf"/>
</dbReference>
<dbReference type="InterPro" id="IPR017930">
    <property type="entry name" value="Myb_dom"/>
</dbReference>
<dbReference type="SMART" id="SM00717">
    <property type="entry name" value="SANT"/>
    <property type="match status" value="1"/>
</dbReference>
<dbReference type="OrthoDB" id="118550at2759"/>
<dbReference type="Gene3D" id="1.10.10.60">
    <property type="entry name" value="Homeodomain-like"/>
    <property type="match status" value="1"/>
</dbReference>
<evidence type="ECO:0000256" key="3">
    <source>
        <dbReference type="ARBA" id="ARBA00023125"/>
    </source>
</evidence>
<dbReference type="PANTHER" id="PTHR44191">
    <property type="entry name" value="TRANSCRIPTION FACTOR KUA1"/>
    <property type="match status" value="1"/>
</dbReference>
<dbReference type="FunFam" id="1.10.10.60:FF:000009">
    <property type="entry name" value="transcription factor MYB1R1"/>
    <property type="match status" value="1"/>
</dbReference>
<protein>
    <submittedName>
        <fullName evidence="10">Uncharacterized protein</fullName>
    </submittedName>
</protein>
<dbReference type="AlphaFoldDB" id="A0A9P0YFW4"/>
<sequence length="338" mass="36544">MTRRCSHCSNNGHNSRTCPARGGAAAASFAGGGGVRIFGVRLTEGGSVMKKSASMGNISTLYHSSSFSAASLNPGSPSSDALRDQVSLPDGYASDDPTHASCSTNRRAERKKGIAWTEEEHRLFLVGLQKLGKGDWRGISRNYVTSRTPTQVASHAQKYFIRQCNVTRRKRRSSLFDMVPDDNMQATETQPLPEEQLTVPIQAIETEGAELVETAQADSSPLLHLSLMTDSESVENAPKENITPSTAEAPTLFPTFIPTFIPIPFPIWPSSAVPRDEDIRVETPHHQILKPIPLVPKEPVNVDELVGLSRLSLGGDQTGSCQIGEASRPSAFHASSQL</sequence>
<evidence type="ECO:0000256" key="4">
    <source>
        <dbReference type="ARBA" id="ARBA00023163"/>
    </source>
</evidence>
<comment type="subcellular location">
    <subcellularLocation>
        <location evidence="1">Nucleus</location>
    </subcellularLocation>
</comment>
<dbReference type="Proteomes" id="UP001152484">
    <property type="component" value="Unassembled WGS sequence"/>
</dbReference>
<evidence type="ECO:0000256" key="1">
    <source>
        <dbReference type="ARBA" id="ARBA00004123"/>
    </source>
</evidence>
<gene>
    <name evidence="10" type="ORF">CEURO_LOCUS369</name>
</gene>
<dbReference type="Pfam" id="PF00249">
    <property type="entry name" value="Myb_DNA-binding"/>
    <property type="match status" value="1"/>
</dbReference>
<accession>A0A9P0YFW4</accession>
<evidence type="ECO:0000256" key="2">
    <source>
        <dbReference type="ARBA" id="ARBA00023015"/>
    </source>
</evidence>
<dbReference type="GO" id="GO:0010597">
    <property type="term" value="P:green leaf volatile biosynthetic process"/>
    <property type="evidence" value="ECO:0007669"/>
    <property type="project" value="UniProtKB-ARBA"/>
</dbReference>
<evidence type="ECO:0000259" key="7">
    <source>
        <dbReference type="PROSITE" id="PS50090"/>
    </source>
</evidence>
<dbReference type="EMBL" id="CAMAPE010000002">
    <property type="protein sequence ID" value="CAH9052600.1"/>
    <property type="molecule type" value="Genomic_DNA"/>
</dbReference>
<proteinExistence type="predicted"/>
<evidence type="ECO:0000313" key="10">
    <source>
        <dbReference type="EMBL" id="CAH9052600.1"/>
    </source>
</evidence>
<keyword evidence="3" id="KW-0238">DNA-binding</keyword>
<dbReference type="GO" id="GO:0009739">
    <property type="term" value="P:response to gibberellin"/>
    <property type="evidence" value="ECO:0007669"/>
    <property type="project" value="TreeGrafter"/>
</dbReference>
<evidence type="ECO:0000313" key="11">
    <source>
        <dbReference type="Proteomes" id="UP001152484"/>
    </source>
</evidence>
<keyword evidence="4" id="KW-0804">Transcription</keyword>
<dbReference type="GO" id="GO:0000976">
    <property type="term" value="F:transcription cis-regulatory region binding"/>
    <property type="evidence" value="ECO:0007669"/>
    <property type="project" value="UniProtKB-ARBA"/>
</dbReference>
<feature type="domain" description="Myb-like" evidence="7">
    <location>
        <begin position="108"/>
        <end position="160"/>
    </location>
</feature>
<comment type="caution">
    <text evidence="10">The sequence shown here is derived from an EMBL/GenBank/DDBJ whole genome shotgun (WGS) entry which is preliminary data.</text>
</comment>
<dbReference type="InterPro" id="IPR052245">
    <property type="entry name" value="Plant_Stress_Dev_TF"/>
</dbReference>
<dbReference type="PROSITE" id="PS51293">
    <property type="entry name" value="SANT"/>
    <property type="match status" value="1"/>
</dbReference>
<feature type="region of interest" description="Disordered" evidence="6">
    <location>
        <begin position="73"/>
        <end position="107"/>
    </location>
</feature>